<evidence type="ECO:0000313" key="2">
    <source>
        <dbReference type="Proteomes" id="UP000177369"/>
    </source>
</evidence>
<dbReference type="STRING" id="1797714.A3D04_04220"/>
<organism evidence="1 2">
    <name type="scientific">Candidatus Curtissbacteria bacterium RIFCSPHIGHO2_02_FULL_40_16b</name>
    <dbReference type="NCBI Taxonomy" id="1797714"/>
    <lineage>
        <taxon>Bacteria</taxon>
        <taxon>Candidatus Curtissiibacteriota</taxon>
    </lineage>
</organism>
<evidence type="ECO:0000313" key="1">
    <source>
        <dbReference type="EMBL" id="OGD88734.1"/>
    </source>
</evidence>
<dbReference type="Proteomes" id="UP000177369">
    <property type="component" value="Unassembled WGS sequence"/>
</dbReference>
<proteinExistence type="predicted"/>
<name>A0A1F5GA73_9BACT</name>
<dbReference type="AlphaFoldDB" id="A0A1F5GA73"/>
<reference evidence="1 2" key="1">
    <citation type="journal article" date="2016" name="Nat. Commun.">
        <title>Thousands of microbial genomes shed light on interconnected biogeochemical processes in an aquifer system.</title>
        <authorList>
            <person name="Anantharaman K."/>
            <person name="Brown C.T."/>
            <person name="Hug L.A."/>
            <person name="Sharon I."/>
            <person name="Castelle C.J."/>
            <person name="Probst A.J."/>
            <person name="Thomas B.C."/>
            <person name="Singh A."/>
            <person name="Wilkins M.J."/>
            <person name="Karaoz U."/>
            <person name="Brodie E.L."/>
            <person name="Williams K.H."/>
            <person name="Hubbard S.S."/>
            <person name="Banfield J.F."/>
        </authorList>
    </citation>
    <scope>NUCLEOTIDE SEQUENCE [LARGE SCALE GENOMIC DNA]</scope>
</reference>
<gene>
    <name evidence="1" type="ORF">A3D04_04220</name>
</gene>
<sequence>MTEQVEIGPISRSLLAETEGEINIAKGRQEIAEFEKMFGLPSPNPSDEAVIVFVEAGRKTIKEFLDSSPVLKSL</sequence>
<protein>
    <submittedName>
        <fullName evidence="1">Uncharacterized protein</fullName>
    </submittedName>
</protein>
<dbReference type="EMBL" id="MFBD01000018">
    <property type="protein sequence ID" value="OGD88734.1"/>
    <property type="molecule type" value="Genomic_DNA"/>
</dbReference>
<comment type="caution">
    <text evidence="1">The sequence shown here is derived from an EMBL/GenBank/DDBJ whole genome shotgun (WGS) entry which is preliminary data.</text>
</comment>
<accession>A0A1F5GA73</accession>